<evidence type="ECO:0000256" key="5">
    <source>
        <dbReference type="ARBA" id="ARBA00023163"/>
    </source>
</evidence>
<dbReference type="GO" id="GO:0006352">
    <property type="term" value="P:DNA-templated transcription initiation"/>
    <property type="evidence" value="ECO:0007669"/>
    <property type="project" value="InterPro"/>
</dbReference>
<dbReference type="Gene3D" id="1.10.10.10">
    <property type="entry name" value="Winged helix-like DNA-binding domain superfamily/Winged helix DNA-binding domain"/>
    <property type="match status" value="1"/>
</dbReference>
<dbReference type="InterPro" id="IPR014284">
    <property type="entry name" value="RNA_pol_sigma-70_dom"/>
</dbReference>
<dbReference type="SUPFAM" id="SSF88659">
    <property type="entry name" value="Sigma3 and sigma4 domains of RNA polymerase sigma factors"/>
    <property type="match status" value="1"/>
</dbReference>
<evidence type="ECO:0000256" key="3">
    <source>
        <dbReference type="ARBA" id="ARBA00023082"/>
    </source>
</evidence>
<dbReference type="Gene3D" id="1.10.1740.10">
    <property type="match status" value="1"/>
</dbReference>
<dbReference type="InterPro" id="IPR013324">
    <property type="entry name" value="RNA_pol_sigma_r3/r4-like"/>
</dbReference>
<dbReference type="eggNOG" id="COG1595">
    <property type="taxonomic scope" value="Bacteria"/>
</dbReference>
<feature type="domain" description="RNA polymerase sigma factor 70 region 4 type 2" evidence="7">
    <location>
        <begin position="109"/>
        <end position="159"/>
    </location>
</feature>
<reference evidence="8 9" key="1">
    <citation type="submission" date="2017-03" db="EMBL/GenBank/DDBJ databases">
        <title>Draft genome sequence of Streptomyces scabrisporus NF3, endophyte isolated from Amphipterygium adstringens.</title>
        <authorList>
            <person name="Vazquez M."/>
            <person name="Ceapa C.D."/>
            <person name="Rodriguez Luna D."/>
            <person name="Sanchez Esquivel S."/>
        </authorList>
    </citation>
    <scope>NUCLEOTIDE SEQUENCE [LARGE SCALE GENOMIC DNA]</scope>
    <source>
        <strain evidence="8 9">NF3</strain>
    </source>
</reference>
<dbReference type="GO" id="GO:0003677">
    <property type="term" value="F:DNA binding"/>
    <property type="evidence" value="ECO:0007669"/>
    <property type="project" value="UniProtKB-KW"/>
</dbReference>
<keyword evidence="9" id="KW-1185">Reference proteome</keyword>
<dbReference type="InterPro" id="IPR036388">
    <property type="entry name" value="WH-like_DNA-bd_sf"/>
</dbReference>
<dbReference type="InterPro" id="IPR013249">
    <property type="entry name" value="RNA_pol_sigma70_r4_t2"/>
</dbReference>
<evidence type="ECO:0000256" key="1">
    <source>
        <dbReference type="ARBA" id="ARBA00010641"/>
    </source>
</evidence>
<dbReference type="CDD" id="cd06171">
    <property type="entry name" value="Sigma70_r4"/>
    <property type="match status" value="1"/>
</dbReference>
<evidence type="ECO:0000256" key="2">
    <source>
        <dbReference type="ARBA" id="ARBA00023015"/>
    </source>
</evidence>
<comment type="similarity">
    <text evidence="1">Belongs to the sigma-70 factor family. ECF subfamily.</text>
</comment>
<name>A0A1T3NP92_9ACTN</name>
<protein>
    <submittedName>
        <fullName evidence="8">SigE family RNA polymerase sigma factor</fullName>
    </submittedName>
</protein>
<evidence type="ECO:0000256" key="4">
    <source>
        <dbReference type="ARBA" id="ARBA00023125"/>
    </source>
</evidence>
<evidence type="ECO:0000313" key="9">
    <source>
        <dbReference type="Proteomes" id="UP000190037"/>
    </source>
</evidence>
<dbReference type="NCBIfam" id="TIGR02983">
    <property type="entry name" value="SigE-fam_strep"/>
    <property type="match status" value="1"/>
</dbReference>
<dbReference type="InterPro" id="IPR039425">
    <property type="entry name" value="RNA_pol_sigma-70-like"/>
</dbReference>
<dbReference type="OrthoDB" id="3783006at2"/>
<evidence type="ECO:0000259" key="6">
    <source>
        <dbReference type="Pfam" id="PF04542"/>
    </source>
</evidence>
<keyword evidence="2" id="KW-0805">Transcription regulation</keyword>
<dbReference type="SUPFAM" id="SSF88946">
    <property type="entry name" value="Sigma2 domain of RNA polymerase sigma factors"/>
    <property type="match status" value="1"/>
</dbReference>
<evidence type="ECO:0000313" key="8">
    <source>
        <dbReference type="EMBL" id="OPC78697.1"/>
    </source>
</evidence>
<dbReference type="Proteomes" id="UP000190037">
    <property type="component" value="Unassembled WGS sequence"/>
</dbReference>
<proteinExistence type="inferred from homology"/>
<dbReference type="EMBL" id="MWQN01000002">
    <property type="protein sequence ID" value="OPC78697.1"/>
    <property type="molecule type" value="Genomic_DNA"/>
</dbReference>
<dbReference type="InterPro" id="IPR013325">
    <property type="entry name" value="RNA_pol_sigma_r2"/>
</dbReference>
<keyword evidence="3" id="KW-0731">Sigma factor</keyword>
<dbReference type="GO" id="GO:0016987">
    <property type="term" value="F:sigma factor activity"/>
    <property type="evidence" value="ECO:0007669"/>
    <property type="project" value="UniProtKB-KW"/>
</dbReference>
<dbReference type="PANTHER" id="PTHR43133">
    <property type="entry name" value="RNA POLYMERASE ECF-TYPE SIGMA FACTO"/>
    <property type="match status" value="1"/>
</dbReference>
<sequence length="170" mass="19015">MGRQGRDGFTEFAESSAQRLCRTAYLLCGDWHLAEDLTQIALEKLYVAWRRIEHTDQPHAYAKRVLLNAYLDRRRRRSSTELPGIDAAGLEHRPDAAADADLPDVRLTLIGALMRLPPRDRAVVVLRYWEDHSVEAVAEMLGMSTSAVKSAGPRALARLRGTLEVNPLIG</sequence>
<keyword evidence="5" id="KW-0804">Transcription</keyword>
<dbReference type="Pfam" id="PF04542">
    <property type="entry name" value="Sigma70_r2"/>
    <property type="match status" value="1"/>
</dbReference>
<evidence type="ECO:0000259" key="7">
    <source>
        <dbReference type="Pfam" id="PF08281"/>
    </source>
</evidence>
<dbReference type="PANTHER" id="PTHR43133:SF50">
    <property type="entry name" value="ECF RNA POLYMERASE SIGMA FACTOR SIGM"/>
    <property type="match status" value="1"/>
</dbReference>
<dbReference type="STRING" id="159449.B4N89_31525"/>
<organism evidence="8 9">
    <name type="scientific">Embleya scabrispora</name>
    <dbReference type="NCBI Taxonomy" id="159449"/>
    <lineage>
        <taxon>Bacteria</taxon>
        <taxon>Bacillati</taxon>
        <taxon>Actinomycetota</taxon>
        <taxon>Actinomycetes</taxon>
        <taxon>Kitasatosporales</taxon>
        <taxon>Streptomycetaceae</taxon>
        <taxon>Embleya</taxon>
    </lineage>
</organism>
<dbReference type="RefSeq" id="WP_078979896.1">
    <property type="nucleotide sequence ID" value="NZ_MWQN01000002.1"/>
</dbReference>
<keyword evidence="4" id="KW-0238">DNA-binding</keyword>
<dbReference type="Pfam" id="PF08281">
    <property type="entry name" value="Sigma70_r4_2"/>
    <property type="match status" value="1"/>
</dbReference>
<feature type="domain" description="RNA polymerase sigma-70 region 2" evidence="6">
    <location>
        <begin position="14"/>
        <end position="79"/>
    </location>
</feature>
<accession>A0A1T3NP92</accession>
<comment type="caution">
    <text evidence="8">The sequence shown here is derived from an EMBL/GenBank/DDBJ whole genome shotgun (WGS) entry which is preliminary data.</text>
</comment>
<dbReference type="AlphaFoldDB" id="A0A1T3NP92"/>
<dbReference type="InterPro" id="IPR007627">
    <property type="entry name" value="RNA_pol_sigma70_r2"/>
</dbReference>
<dbReference type="InterPro" id="IPR014325">
    <property type="entry name" value="RNA_pol_sigma-E_actinobac"/>
</dbReference>
<gene>
    <name evidence="8" type="ORF">B4N89_31525</name>
</gene>
<dbReference type="NCBIfam" id="TIGR02937">
    <property type="entry name" value="sigma70-ECF"/>
    <property type="match status" value="1"/>
</dbReference>